<organism evidence="1 2">
    <name type="scientific">Xylaria bambusicola</name>
    <dbReference type="NCBI Taxonomy" id="326684"/>
    <lineage>
        <taxon>Eukaryota</taxon>
        <taxon>Fungi</taxon>
        <taxon>Dikarya</taxon>
        <taxon>Ascomycota</taxon>
        <taxon>Pezizomycotina</taxon>
        <taxon>Sordariomycetes</taxon>
        <taxon>Xylariomycetidae</taxon>
        <taxon>Xylariales</taxon>
        <taxon>Xylariaceae</taxon>
        <taxon>Xylaria</taxon>
    </lineage>
</organism>
<evidence type="ECO:0000313" key="1">
    <source>
        <dbReference type="EMBL" id="KAK5625018.1"/>
    </source>
</evidence>
<proteinExistence type="predicted"/>
<protein>
    <submittedName>
        <fullName evidence="1">Uncharacterized protein</fullName>
    </submittedName>
</protein>
<evidence type="ECO:0000313" key="2">
    <source>
        <dbReference type="Proteomes" id="UP001305414"/>
    </source>
</evidence>
<dbReference type="Proteomes" id="UP001305414">
    <property type="component" value="Unassembled WGS sequence"/>
</dbReference>
<gene>
    <name evidence="1" type="ORF">RRF57_000734</name>
</gene>
<dbReference type="EMBL" id="JAWHQM010000002">
    <property type="protein sequence ID" value="KAK5625018.1"/>
    <property type="molecule type" value="Genomic_DNA"/>
</dbReference>
<reference evidence="1 2" key="1">
    <citation type="submission" date="2023-10" db="EMBL/GenBank/DDBJ databases">
        <title>Draft genome sequence of Xylaria bambusicola isolate GMP-LS, the root and basal stem rot pathogen of sugarcane in Indonesia.</title>
        <authorList>
            <person name="Selvaraj P."/>
            <person name="Muralishankar V."/>
            <person name="Muruganantham S."/>
            <person name="Sp S."/>
            <person name="Haryani S."/>
            <person name="Lau K.J.X."/>
            <person name="Naqvi N.I."/>
        </authorList>
    </citation>
    <scope>NUCLEOTIDE SEQUENCE [LARGE SCALE GENOMIC DNA]</scope>
    <source>
        <strain evidence="1">GMP-LS</strain>
    </source>
</reference>
<sequence length="91" mass="9944">MSLSVFRLPVHGIPALHAPVVDADTRATRLVPLVGGTHRAGGEMFGQVELESALVHFRVRRRDRDLPPLLVGTVLPRLPRARRVAVVPGRS</sequence>
<keyword evidence="2" id="KW-1185">Reference proteome</keyword>
<comment type="caution">
    <text evidence="1">The sequence shown here is derived from an EMBL/GenBank/DDBJ whole genome shotgun (WGS) entry which is preliminary data.</text>
</comment>
<name>A0AAN7UAN9_9PEZI</name>
<dbReference type="AlphaFoldDB" id="A0AAN7UAN9"/>
<accession>A0AAN7UAN9</accession>